<keyword evidence="3" id="KW-0812">Transmembrane</keyword>
<name>A0AA94EEN0_9GAMM</name>
<dbReference type="InterPro" id="IPR020269">
    <property type="entry name" value="Phage_Mu_Releasin"/>
</dbReference>
<dbReference type="PANTHER" id="PTHR38043">
    <property type="entry name" value="PROTEIN HEMX"/>
    <property type="match status" value="1"/>
</dbReference>
<dbReference type="AlphaFoldDB" id="A0AA94EEN0"/>
<evidence type="ECO:0008006" key="6">
    <source>
        <dbReference type="Google" id="ProtNLM"/>
    </source>
</evidence>
<dbReference type="PANTHER" id="PTHR38043:SF1">
    <property type="entry name" value="PROTEIN HEMX"/>
    <property type="match status" value="1"/>
</dbReference>
<sequence length="404" mass="45411">METDMTDDNKQPESQQPKTNEVAEPVKDSKASTEKGKTRTTSTSKKPRGSKLKRAFWYLVLVIIIATIAWIVVEQPYKQLGLDLSDKSSATDNANTPAERFNAEQQVNALAQRLNAAERQLRQLNQQTESFSSDKQLAALQEQLQSLRSDLSQQRQQLSQLADQLPQQQFERMSHWRLFEAKQTVSAAARLLWGTEDYRSALALLKIADQQLAGIESAAAIQIRQVLASDIARVEGRLSSRPDQLVLTLSGLQQRLQELPNRVAEKRLDERATDKTVSTDAENWRENLRANWNDFLDTFIRIQPATSNPEPLLNASERDAMTLRLDLLMTMAQHAALQDNASLWRSYIDQALPLIDALKGNTDAANDIKQRLTELRQQQPGSDSIERLDALEALTAATEQGGLQ</sequence>
<keyword evidence="3" id="KW-1133">Transmembrane helix</keyword>
<evidence type="ECO:0000313" key="5">
    <source>
        <dbReference type="Proteomes" id="UP000286680"/>
    </source>
</evidence>
<evidence type="ECO:0000256" key="3">
    <source>
        <dbReference type="SAM" id="Phobius"/>
    </source>
</evidence>
<reference evidence="5" key="1">
    <citation type="journal article" date="2018" name="Front. Microbiol.">
        <title>Genome-Based Analysis Reveals the Taxonomy and Diversity of the Family Idiomarinaceae.</title>
        <authorList>
            <person name="Liu Y."/>
            <person name="Lai Q."/>
            <person name="Shao Z."/>
        </authorList>
    </citation>
    <scope>NUCLEOTIDE SEQUENCE [LARGE SCALE GENOMIC DNA]</scope>
    <source>
        <strain evidence="5">SN-14</strain>
    </source>
</reference>
<evidence type="ECO:0000313" key="4">
    <source>
        <dbReference type="EMBL" id="RUO40418.1"/>
    </source>
</evidence>
<proteinExistence type="predicted"/>
<organism evidence="4 5">
    <name type="scientific">Idiomarina aquatica</name>
    <dbReference type="NCBI Taxonomy" id="1327752"/>
    <lineage>
        <taxon>Bacteria</taxon>
        <taxon>Pseudomonadati</taxon>
        <taxon>Pseudomonadota</taxon>
        <taxon>Gammaproteobacteria</taxon>
        <taxon>Alteromonadales</taxon>
        <taxon>Idiomarinaceae</taxon>
        <taxon>Idiomarina</taxon>
    </lineage>
</organism>
<evidence type="ECO:0000256" key="2">
    <source>
        <dbReference type="SAM" id="MobiDB-lite"/>
    </source>
</evidence>
<evidence type="ECO:0000256" key="1">
    <source>
        <dbReference type="SAM" id="Coils"/>
    </source>
</evidence>
<feature type="region of interest" description="Disordered" evidence="2">
    <location>
        <begin position="1"/>
        <end position="47"/>
    </location>
</feature>
<dbReference type="EMBL" id="PIPS01000004">
    <property type="protein sequence ID" value="RUO40418.1"/>
    <property type="molecule type" value="Genomic_DNA"/>
</dbReference>
<feature type="transmembrane region" description="Helical" evidence="3">
    <location>
        <begin position="55"/>
        <end position="73"/>
    </location>
</feature>
<protein>
    <recommendedName>
        <fullName evidence="6">Uroporphyrin-3 C-methyltransferase</fullName>
    </recommendedName>
</protein>
<keyword evidence="5" id="KW-1185">Reference proteome</keyword>
<comment type="caution">
    <text evidence="4">The sequence shown here is derived from an EMBL/GenBank/DDBJ whole genome shotgun (WGS) entry which is preliminary data.</text>
</comment>
<dbReference type="Pfam" id="PF10805">
    <property type="entry name" value="DUF2730"/>
    <property type="match status" value="1"/>
</dbReference>
<feature type="compositionally biased region" description="Basic and acidic residues" evidence="2">
    <location>
        <begin position="24"/>
        <end position="37"/>
    </location>
</feature>
<feature type="coiled-coil region" evidence="1">
    <location>
        <begin position="100"/>
        <end position="164"/>
    </location>
</feature>
<accession>A0AA94EEN0</accession>
<dbReference type="InterPro" id="IPR007470">
    <property type="entry name" value="HemX"/>
</dbReference>
<gene>
    <name evidence="4" type="ORF">CWE23_12515</name>
</gene>
<dbReference type="Pfam" id="PF04375">
    <property type="entry name" value="HemX"/>
    <property type="match status" value="1"/>
</dbReference>
<keyword evidence="3" id="KW-0472">Membrane</keyword>
<dbReference type="Proteomes" id="UP000286680">
    <property type="component" value="Unassembled WGS sequence"/>
</dbReference>
<keyword evidence="1" id="KW-0175">Coiled coil</keyword>